<accession>A0A392SF96</accession>
<feature type="non-terminal residue" evidence="2">
    <location>
        <position position="73"/>
    </location>
</feature>
<organism evidence="2 3">
    <name type="scientific">Trifolium medium</name>
    <dbReference type="NCBI Taxonomy" id="97028"/>
    <lineage>
        <taxon>Eukaryota</taxon>
        <taxon>Viridiplantae</taxon>
        <taxon>Streptophyta</taxon>
        <taxon>Embryophyta</taxon>
        <taxon>Tracheophyta</taxon>
        <taxon>Spermatophyta</taxon>
        <taxon>Magnoliopsida</taxon>
        <taxon>eudicotyledons</taxon>
        <taxon>Gunneridae</taxon>
        <taxon>Pentapetalae</taxon>
        <taxon>rosids</taxon>
        <taxon>fabids</taxon>
        <taxon>Fabales</taxon>
        <taxon>Fabaceae</taxon>
        <taxon>Papilionoideae</taxon>
        <taxon>50 kb inversion clade</taxon>
        <taxon>NPAAA clade</taxon>
        <taxon>Hologalegina</taxon>
        <taxon>IRL clade</taxon>
        <taxon>Trifolieae</taxon>
        <taxon>Trifolium</taxon>
    </lineage>
</organism>
<reference evidence="2 3" key="1">
    <citation type="journal article" date="2018" name="Front. Plant Sci.">
        <title>Red Clover (Trifolium pratense) and Zigzag Clover (T. medium) - A Picture of Genomic Similarities and Differences.</title>
        <authorList>
            <person name="Dluhosova J."/>
            <person name="Istvanek J."/>
            <person name="Nedelnik J."/>
            <person name="Repkova J."/>
        </authorList>
    </citation>
    <scope>NUCLEOTIDE SEQUENCE [LARGE SCALE GENOMIC DNA]</scope>
    <source>
        <strain evidence="3">cv. 10/8</strain>
        <tissue evidence="2">Leaf</tissue>
    </source>
</reference>
<name>A0A392SF96_9FABA</name>
<protein>
    <submittedName>
        <fullName evidence="2">Uncharacterized protein</fullName>
    </submittedName>
</protein>
<feature type="region of interest" description="Disordered" evidence="1">
    <location>
        <begin position="35"/>
        <end position="73"/>
    </location>
</feature>
<feature type="non-terminal residue" evidence="2">
    <location>
        <position position="1"/>
    </location>
</feature>
<feature type="compositionally biased region" description="Basic and acidic residues" evidence="1">
    <location>
        <begin position="48"/>
        <end position="58"/>
    </location>
</feature>
<dbReference type="AlphaFoldDB" id="A0A392SF96"/>
<sequence length="73" mass="8057">AVINSGVDSLKETVPETDVEPDVDTFVAQENVQDTTIPQTPEDVTIPDNEKSPDKLMTDNEENWSDDHTVVNS</sequence>
<evidence type="ECO:0000256" key="1">
    <source>
        <dbReference type="SAM" id="MobiDB-lite"/>
    </source>
</evidence>
<dbReference type="EMBL" id="LXQA010358631">
    <property type="protein sequence ID" value="MCI46516.1"/>
    <property type="molecule type" value="Genomic_DNA"/>
</dbReference>
<evidence type="ECO:0000313" key="2">
    <source>
        <dbReference type="EMBL" id="MCI46516.1"/>
    </source>
</evidence>
<evidence type="ECO:0000313" key="3">
    <source>
        <dbReference type="Proteomes" id="UP000265520"/>
    </source>
</evidence>
<keyword evidence="3" id="KW-1185">Reference proteome</keyword>
<proteinExistence type="predicted"/>
<comment type="caution">
    <text evidence="2">The sequence shown here is derived from an EMBL/GenBank/DDBJ whole genome shotgun (WGS) entry which is preliminary data.</text>
</comment>
<dbReference type="Proteomes" id="UP000265520">
    <property type="component" value="Unassembled WGS sequence"/>
</dbReference>